<dbReference type="InterPro" id="IPR045851">
    <property type="entry name" value="AMP-bd_C_sf"/>
</dbReference>
<dbReference type="RefSeq" id="WP_271188825.1">
    <property type="nucleotide sequence ID" value="NZ_BSFP01000003.1"/>
</dbReference>
<dbReference type="PANTHER" id="PTHR45527">
    <property type="entry name" value="NONRIBOSOMAL PEPTIDE SYNTHETASE"/>
    <property type="match status" value="1"/>
</dbReference>
<reference evidence="3" key="1">
    <citation type="journal article" date="2014" name="Int. J. Syst. Evol. Microbiol.">
        <title>Complete genome sequence of Corynebacterium casei LMG S-19264T (=DSM 44701T), isolated from a smear-ripened cheese.</title>
        <authorList>
            <consortium name="US DOE Joint Genome Institute (JGI-PGF)"/>
            <person name="Walter F."/>
            <person name="Albersmeier A."/>
            <person name="Kalinowski J."/>
            <person name="Ruckert C."/>
        </authorList>
    </citation>
    <scope>NUCLEOTIDE SEQUENCE</scope>
    <source>
        <strain evidence="3">VKM Ac-1321</strain>
    </source>
</reference>
<organism evidence="3 4">
    <name type="scientific">Dactylosporangium matsuzakiense</name>
    <dbReference type="NCBI Taxonomy" id="53360"/>
    <lineage>
        <taxon>Bacteria</taxon>
        <taxon>Bacillati</taxon>
        <taxon>Actinomycetota</taxon>
        <taxon>Actinomycetes</taxon>
        <taxon>Micromonosporales</taxon>
        <taxon>Micromonosporaceae</taxon>
        <taxon>Dactylosporangium</taxon>
    </lineage>
</organism>
<dbReference type="Gene3D" id="3.30.300.30">
    <property type="match status" value="1"/>
</dbReference>
<dbReference type="GO" id="GO:0016874">
    <property type="term" value="F:ligase activity"/>
    <property type="evidence" value="ECO:0007669"/>
    <property type="project" value="UniProtKB-KW"/>
</dbReference>
<feature type="domain" description="AMP-dependent synthetase/ligase" evidence="1">
    <location>
        <begin position="17"/>
        <end position="361"/>
    </location>
</feature>
<dbReference type="InterPro" id="IPR025110">
    <property type="entry name" value="AMP-bd_C"/>
</dbReference>
<evidence type="ECO:0000259" key="1">
    <source>
        <dbReference type="Pfam" id="PF00501"/>
    </source>
</evidence>
<sequence length="517" mass="55301">MTTELLGIGDAGALLTAAAGRWPDAPAVRNVGSSPITYRELLHRVAATEHWLLDRGVRPGSRVAVLAQSRPGTVVLLWATMRIGAVLVPLNPAAPPAALALMLTDAEPALTVGGAEAGLASSGGRSSDWPELDECWAATPPIPARPGPAPGPDDLCMLLYTSGTTAAPKGVMCRQRNVRFAVEAIQRRLAYTRDDVIFNRLPLAFDYGLYQALLAAAAGACLVLDEPGTDATMLRKISDAGTTVLPLLPTLGGMIEQLRRRSAPITGVRLITNTGAAMPGRLRRSLREIFPAARLALMYGITECKRVSIMEPDGDLLRPSSAGRPLDGLEVQVRGPDGALLPPMATGELYVRGPSVMAGYWRDEEQTARRFVRLPGTPEPVLRTGDFGHLDHDGYLYFEGRRDDIFKHNGARMNTTEIEAAAERVPGVALAAVLVPADDEPLVLVVTGESLEPVSVLSAMRQHLEPVKTPDVCVVLEAMPMTPNGKVAKARLRELCVAHYGPAHNASTHPASARERR</sequence>
<dbReference type="InterPro" id="IPR000873">
    <property type="entry name" value="AMP-dep_synth/lig_dom"/>
</dbReference>
<accession>A0A9W6KF59</accession>
<dbReference type="InterPro" id="IPR042099">
    <property type="entry name" value="ANL_N_sf"/>
</dbReference>
<dbReference type="EMBL" id="BSFP01000003">
    <property type="protein sequence ID" value="GLK99165.1"/>
    <property type="molecule type" value="Genomic_DNA"/>
</dbReference>
<evidence type="ECO:0000313" key="4">
    <source>
        <dbReference type="Proteomes" id="UP001143480"/>
    </source>
</evidence>
<dbReference type="GO" id="GO:0044550">
    <property type="term" value="P:secondary metabolite biosynthetic process"/>
    <property type="evidence" value="ECO:0007669"/>
    <property type="project" value="TreeGrafter"/>
</dbReference>
<dbReference type="AlphaFoldDB" id="A0A9W6KF59"/>
<dbReference type="Proteomes" id="UP001143480">
    <property type="component" value="Unassembled WGS sequence"/>
</dbReference>
<feature type="domain" description="AMP-binding enzyme C-terminal" evidence="2">
    <location>
        <begin position="417"/>
        <end position="486"/>
    </location>
</feature>
<evidence type="ECO:0000259" key="2">
    <source>
        <dbReference type="Pfam" id="PF13193"/>
    </source>
</evidence>
<evidence type="ECO:0000313" key="3">
    <source>
        <dbReference type="EMBL" id="GLK99165.1"/>
    </source>
</evidence>
<dbReference type="SUPFAM" id="SSF56801">
    <property type="entry name" value="Acetyl-CoA synthetase-like"/>
    <property type="match status" value="1"/>
</dbReference>
<dbReference type="Pfam" id="PF00501">
    <property type="entry name" value="AMP-binding"/>
    <property type="match status" value="1"/>
</dbReference>
<dbReference type="Gene3D" id="3.40.50.12780">
    <property type="entry name" value="N-terminal domain of ligase-like"/>
    <property type="match status" value="1"/>
</dbReference>
<dbReference type="PANTHER" id="PTHR45527:SF1">
    <property type="entry name" value="FATTY ACID SYNTHASE"/>
    <property type="match status" value="1"/>
</dbReference>
<dbReference type="GO" id="GO:0043041">
    <property type="term" value="P:amino acid activation for nonribosomal peptide biosynthetic process"/>
    <property type="evidence" value="ECO:0007669"/>
    <property type="project" value="TreeGrafter"/>
</dbReference>
<dbReference type="GO" id="GO:0005737">
    <property type="term" value="C:cytoplasm"/>
    <property type="evidence" value="ECO:0007669"/>
    <property type="project" value="TreeGrafter"/>
</dbReference>
<proteinExistence type="predicted"/>
<dbReference type="Pfam" id="PF13193">
    <property type="entry name" value="AMP-binding_C"/>
    <property type="match status" value="1"/>
</dbReference>
<keyword evidence="4" id="KW-1185">Reference proteome</keyword>
<comment type="caution">
    <text evidence="3">The sequence shown here is derived from an EMBL/GenBank/DDBJ whole genome shotgun (WGS) entry which is preliminary data.</text>
</comment>
<keyword evidence="3" id="KW-0436">Ligase</keyword>
<reference evidence="3" key="2">
    <citation type="submission" date="2023-01" db="EMBL/GenBank/DDBJ databases">
        <authorList>
            <person name="Sun Q."/>
            <person name="Evtushenko L."/>
        </authorList>
    </citation>
    <scope>NUCLEOTIDE SEQUENCE</scope>
    <source>
        <strain evidence="3">VKM Ac-1321</strain>
    </source>
</reference>
<protein>
    <submittedName>
        <fullName evidence="3">AMP-dependent synthetase and ligase</fullName>
    </submittedName>
</protein>
<dbReference type="GO" id="GO:0031177">
    <property type="term" value="F:phosphopantetheine binding"/>
    <property type="evidence" value="ECO:0007669"/>
    <property type="project" value="TreeGrafter"/>
</dbReference>
<name>A0A9W6KF59_9ACTN</name>
<gene>
    <name evidence="3" type="ORF">GCM10017581_009060</name>
</gene>